<dbReference type="SUPFAM" id="SSF52540">
    <property type="entry name" value="P-loop containing nucleoside triphosphate hydrolases"/>
    <property type="match status" value="1"/>
</dbReference>
<keyword evidence="3 5" id="KW-0067">ATP-binding</keyword>
<accession>A0ABV7AF48</accession>
<dbReference type="PANTHER" id="PTHR24220:SF689">
    <property type="entry name" value="LIPOPROTEIN-RELEASING SYSTEM ATP-BINDING PROTEIN LOLD"/>
    <property type="match status" value="1"/>
</dbReference>
<dbReference type="Proteomes" id="UP001595443">
    <property type="component" value="Unassembled WGS sequence"/>
</dbReference>
<evidence type="ECO:0000256" key="1">
    <source>
        <dbReference type="ARBA" id="ARBA00005417"/>
    </source>
</evidence>
<dbReference type="InterPro" id="IPR003593">
    <property type="entry name" value="AAA+_ATPase"/>
</dbReference>
<comment type="similarity">
    <text evidence="1">Belongs to the ABC transporter superfamily.</text>
</comment>
<dbReference type="Pfam" id="PF00005">
    <property type="entry name" value="ABC_tran"/>
    <property type="match status" value="1"/>
</dbReference>
<organism evidence="5 6">
    <name type="scientific">Acidimangrovimonas pyrenivorans</name>
    <dbReference type="NCBI Taxonomy" id="2030798"/>
    <lineage>
        <taxon>Bacteria</taxon>
        <taxon>Pseudomonadati</taxon>
        <taxon>Pseudomonadota</taxon>
        <taxon>Alphaproteobacteria</taxon>
        <taxon>Rhodobacterales</taxon>
        <taxon>Paracoccaceae</taxon>
        <taxon>Acidimangrovimonas</taxon>
    </lineage>
</organism>
<dbReference type="RefSeq" id="WP_377832621.1">
    <property type="nucleotide sequence ID" value="NZ_JBHRSK010000004.1"/>
</dbReference>
<dbReference type="PROSITE" id="PS50893">
    <property type="entry name" value="ABC_TRANSPORTER_2"/>
    <property type="match status" value="1"/>
</dbReference>
<evidence type="ECO:0000256" key="2">
    <source>
        <dbReference type="ARBA" id="ARBA00022741"/>
    </source>
</evidence>
<dbReference type="GO" id="GO:0005524">
    <property type="term" value="F:ATP binding"/>
    <property type="evidence" value="ECO:0007669"/>
    <property type="project" value="UniProtKB-KW"/>
</dbReference>
<protein>
    <submittedName>
        <fullName evidence="5">ABC transporter ATP-binding protein</fullName>
    </submittedName>
</protein>
<feature type="domain" description="ABC transporter" evidence="4">
    <location>
        <begin position="4"/>
        <end position="220"/>
    </location>
</feature>
<sequence length="220" mass="23775">MDRLCAHELYRFYHLGDDEVAALRGVSLALAPGEIVAVTGPSGSGKSTLLNCLTGLDEPDAGYVSADGTRMTRRPEATRARLRARAFGILLQSGNLFPHFTVADNIRFQMRLAGRPDEARLDGLIEAVGLSHRRDALPAHLSGGETARAGLAVALALDPPILVADEPTAEVDKATEEDLLALFEARRSSDKATLITTHSEALARHADRIVRIRDGRVEYD</sequence>
<reference evidence="6" key="1">
    <citation type="journal article" date="2019" name="Int. J. Syst. Evol. Microbiol.">
        <title>The Global Catalogue of Microorganisms (GCM) 10K type strain sequencing project: providing services to taxonomists for standard genome sequencing and annotation.</title>
        <authorList>
            <consortium name="The Broad Institute Genomics Platform"/>
            <consortium name="The Broad Institute Genome Sequencing Center for Infectious Disease"/>
            <person name="Wu L."/>
            <person name="Ma J."/>
        </authorList>
    </citation>
    <scope>NUCLEOTIDE SEQUENCE [LARGE SCALE GENOMIC DNA]</scope>
    <source>
        <strain evidence="6">KCTC 62192</strain>
    </source>
</reference>
<dbReference type="SMART" id="SM00382">
    <property type="entry name" value="AAA"/>
    <property type="match status" value="1"/>
</dbReference>
<dbReference type="PANTHER" id="PTHR24220">
    <property type="entry name" value="IMPORT ATP-BINDING PROTEIN"/>
    <property type="match status" value="1"/>
</dbReference>
<evidence type="ECO:0000313" key="6">
    <source>
        <dbReference type="Proteomes" id="UP001595443"/>
    </source>
</evidence>
<name>A0ABV7AF48_9RHOB</name>
<evidence type="ECO:0000259" key="4">
    <source>
        <dbReference type="PROSITE" id="PS50893"/>
    </source>
</evidence>
<gene>
    <name evidence="5" type="ORF">ACFOES_07705</name>
</gene>
<comment type="caution">
    <text evidence="5">The sequence shown here is derived from an EMBL/GenBank/DDBJ whole genome shotgun (WGS) entry which is preliminary data.</text>
</comment>
<dbReference type="InterPro" id="IPR015854">
    <property type="entry name" value="ABC_transpr_LolD-like"/>
</dbReference>
<dbReference type="InterPro" id="IPR003439">
    <property type="entry name" value="ABC_transporter-like_ATP-bd"/>
</dbReference>
<dbReference type="InterPro" id="IPR027417">
    <property type="entry name" value="P-loop_NTPase"/>
</dbReference>
<dbReference type="Gene3D" id="3.40.50.300">
    <property type="entry name" value="P-loop containing nucleotide triphosphate hydrolases"/>
    <property type="match status" value="1"/>
</dbReference>
<evidence type="ECO:0000313" key="5">
    <source>
        <dbReference type="EMBL" id="MFC2967974.1"/>
    </source>
</evidence>
<proteinExistence type="inferred from homology"/>
<keyword evidence="6" id="KW-1185">Reference proteome</keyword>
<keyword evidence="2" id="KW-0547">Nucleotide-binding</keyword>
<dbReference type="EMBL" id="JBHRSK010000004">
    <property type="protein sequence ID" value="MFC2967974.1"/>
    <property type="molecule type" value="Genomic_DNA"/>
</dbReference>
<evidence type="ECO:0000256" key="3">
    <source>
        <dbReference type="ARBA" id="ARBA00022840"/>
    </source>
</evidence>